<dbReference type="Gene3D" id="1.10.600.10">
    <property type="entry name" value="Farnesyl Diphosphate Synthase"/>
    <property type="match status" value="1"/>
</dbReference>
<comment type="function">
    <text evidence="7">Supplies octaprenyl diphosphate, the precursor for the side chain of the isoprenoid quinones ubiquinone and menaquinone.</text>
</comment>
<dbReference type="EMBL" id="PQGG01000020">
    <property type="protein sequence ID" value="POP52975.1"/>
    <property type="molecule type" value="Genomic_DNA"/>
</dbReference>
<evidence type="ECO:0000256" key="3">
    <source>
        <dbReference type="ARBA" id="ARBA00022679"/>
    </source>
</evidence>
<organism evidence="13 15">
    <name type="scientific">Zhongshania marina</name>
    <dbReference type="NCBI Taxonomy" id="2304603"/>
    <lineage>
        <taxon>Bacteria</taxon>
        <taxon>Pseudomonadati</taxon>
        <taxon>Pseudomonadota</taxon>
        <taxon>Gammaproteobacteria</taxon>
        <taxon>Cellvibrionales</taxon>
        <taxon>Spongiibacteraceae</taxon>
        <taxon>Zhongshania</taxon>
    </lineage>
</organism>
<dbReference type="EC" id="2.5.1.90" evidence="8"/>
<reference evidence="14 16" key="2">
    <citation type="submission" date="2018-10" db="EMBL/GenBank/DDBJ databases">
        <title>Draft genome sequence of Zhongshania sp. DSW25-10.</title>
        <authorList>
            <person name="Oh J."/>
        </authorList>
    </citation>
    <scope>NUCLEOTIDE SEQUENCE [LARGE SCALE GENOMIC DNA]</scope>
    <source>
        <strain evidence="14 16">DSW25-10</strain>
    </source>
</reference>
<dbReference type="SFLD" id="SFLDS00005">
    <property type="entry name" value="Isoprenoid_Synthase_Type_I"/>
    <property type="match status" value="1"/>
</dbReference>
<dbReference type="GO" id="GO:0106350">
    <property type="term" value="F:all-trans-octaprenyl-diphosphate synthase activity"/>
    <property type="evidence" value="ECO:0007669"/>
    <property type="project" value="UniProtKB-EC"/>
</dbReference>
<keyword evidence="5" id="KW-0460">Magnesium</keyword>
<keyword evidence="16" id="KW-1185">Reference proteome</keyword>
<dbReference type="Proteomes" id="UP000237222">
    <property type="component" value="Unassembled WGS sequence"/>
</dbReference>
<dbReference type="AlphaFoldDB" id="A0A2S4HG53"/>
<comment type="cofactor">
    <cofactor evidence="1">
        <name>Mg(2+)</name>
        <dbReference type="ChEBI" id="CHEBI:18420"/>
    </cofactor>
</comment>
<dbReference type="CDD" id="cd00685">
    <property type="entry name" value="Trans_IPPS_HT"/>
    <property type="match status" value="1"/>
</dbReference>
<dbReference type="FunFam" id="1.10.600.10:FF:000002">
    <property type="entry name" value="Octaprenyl diphosphate synthase"/>
    <property type="match status" value="1"/>
</dbReference>
<dbReference type="GO" id="GO:0046872">
    <property type="term" value="F:metal ion binding"/>
    <property type="evidence" value="ECO:0007669"/>
    <property type="project" value="UniProtKB-KW"/>
</dbReference>
<dbReference type="GO" id="GO:0008299">
    <property type="term" value="P:isoprenoid biosynthetic process"/>
    <property type="evidence" value="ECO:0007669"/>
    <property type="project" value="InterPro"/>
</dbReference>
<evidence type="ECO:0000256" key="1">
    <source>
        <dbReference type="ARBA" id="ARBA00001946"/>
    </source>
</evidence>
<name>A0A2S4HG53_9GAMM</name>
<comment type="similarity">
    <text evidence="2 12">Belongs to the FPP/GGPP synthase family.</text>
</comment>
<dbReference type="Pfam" id="PF00348">
    <property type="entry name" value="polyprenyl_synt"/>
    <property type="match status" value="1"/>
</dbReference>
<dbReference type="RefSeq" id="WP_103684262.1">
    <property type="nucleotide sequence ID" value="NZ_PQGG01000020.1"/>
</dbReference>
<evidence type="ECO:0000256" key="7">
    <source>
        <dbReference type="ARBA" id="ARBA00055029"/>
    </source>
</evidence>
<evidence type="ECO:0000313" key="15">
    <source>
        <dbReference type="Proteomes" id="UP000237222"/>
    </source>
</evidence>
<dbReference type="PROSITE" id="PS00444">
    <property type="entry name" value="POLYPRENYL_SYNTHASE_2"/>
    <property type="match status" value="1"/>
</dbReference>
<evidence type="ECO:0000256" key="2">
    <source>
        <dbReference type="ARBA" id="ARBA00006706"/>
    </source>
</evidence>
<dbReference type="InterPro" id="IPR008949">
    <property type="entry name" value="Isoprenoid_synthase_dom_sf"/>
</dbReference>
<dbReference type="SUPFAM" id="SSF48576">
    <property type="entry name" value="Terpenoid synthases"/>
    <property type="match status" value="1"/>
</dbReference>
<evidence type="ECO:0000256" key="6">
    <source>
        <dbReference type="ARBA" id="ARBA00051506"/>
    </source>
</evidence>
<dbReference type="EMBL" id="RHGB01000018">
    <property type="protein sequence ID" value="RNL59901.1"/>
    <property type="molecule type" value="Genomic_DNA"/>
</dbReference>
<evidence type="ECO:0000256" key="11">
    <source>
        <dbReference type="ARBA" id="ARBA00083124"/>
    </source>
</evidence>
<protein>
    <recommendedName>
        <fullName evidence="9">Octaprenyl diphosphate synthase</fullName>
        <ecNumber evidence="8">2.5.1.90</ecNumber>
    </recommendedName>
    <alternativeName>
        <fullName evidence="11">All-trans-octaprenyl-diphosphate synthase</fullName>
    </alternativeName>
    <alternativeName>
        <fullName evidence="10">Octaprenyl pyrophosphate synthase</fullName>
    </alternativeName>
</protein>
<dbReference type="InterPro" id="IPR000092">
    <property type="entry name" value="Polyprenyl_synt"/>
</dbReference>
<evidence type="ECO:0000256" key="12">
    <source>
        <dbReference type="RuleBase" id="RU004466"/>
    </source>
</evidence>
<evidence type="ECO:0000256" key="5">
    <source>
        <dbReference type="ARBA" id="ARBA00022842"/>
    </source>
</evidence>
<reference evidence="13" key="1">
    <citation type="submission" date="2018-01" db="EMBL/GenBank/DDBJ databases">
        <authorList>
            <person name="Yu X.-D."/>
        </authorList>
    </citation>
    <scope>NUCLEOTIDE SEQUENCE</scope>
    <source>
        <strain evidence="13">ZX-21</strain>
    </source>
</reference>
<evidence type="ECO:0000313" key="13">
    <source>
        <dbReference type="EMBL" id="POP52975.1"/>
    </source>
</evidence>
<comment type="caution">
    <text evidence="13">The sequence shown here is derived from an EMBL/GenBank/DDBJ whole genome shotgun (WGS) entry which is preliminary data.</text>
</comment>
<dbReference type="OrthoDB" id="9805316at2"/>
<evidence type="ECO:0000256" key="10">
    <source>
        <dbReference type="ARBA" id="ARBA00079637"/>
    </source>
</evidence>
<dbReference type="PANTHER" id="PTHR12001">
    <property type="entry name" value="GERANYLGERANYL PYROPHOSPHATE SYNTHASE"/>
    <property type="match status" value="1"/>
</dbReference>
<dbReference type="PROSITE" id="PS00723">
    <property type="entry name" value="POLYPRENYL_SYNTHASE_1"/>
    <property type="match status" value="1"/>
</dbReference>
<proteinExistence type="inferred from homology"/>
<dbReference type="InterPro" id="IPR033749">
    <property type="entry name" value="Polyprenyl_synt_CS"/>
</dbReference>
<dbReference type="PANTHER" id="PTHR12001:SF69">
    <property type="entry name" value="ALL TRANS-POLYPRENYL-DIPHOSPHATE SYNTHASE PDSS1"/>
    <property type="match status" value="1"/>
</dbReference>
<sequence>MQQIRQIVDSEFAAVNDFIIEQLHSNVPLVENIGHYIVDAGGKRLRPLLTLLCAGAIGDIKQDHIRLASVIEFIHTATLLHDDVVDISALRRGRPTANANWGNAPSVLVGDFLYSRAFQILVEIGSLPLMGLLSGTTNTVAEGEVLQLSRAGNADTSEATYFDVIRSKTAVLFGAACGGAAIISNTDQHRDALYEYGLNLGIAFQLIDDILDYEGDPEETGKNVGDDLAEGKPTLPLIYLLKNGDQYQQELVRHAISNKTSEQLGAIISAVTTSGALAYCRQSAEHYTQAALNALTPFNDSPYRSALERLTVIALSRRS</sequence>
<accession>A0A2S4HG53</accession>
<dbReference type="Proteomes" id="UP000274695">
    <property type="component" value="Unassembled WGS sequence"/>
</dbReference>
<keyword evidence="4" id="KW-0479">Metal-binding</keyword>
<evidence type="ECO:0000313" key="16">
    <source>
        <dbReference type="Proteomes" id="UP000274695"/>
    </source>
</evidence>
<comment type="catalytic activity">
    <reaction evidence="6">
        <text>5 isopentenyl diphosphate + (2E,6E)-farnesyl diphosphate = all-trans-octaprenyl diphosphate + 5 diphosphate</text>
        <dbReference type="Rhea" id="RHEA:27798"/>
        <dbReference type="ChEBI" id="CHEBI:33019"/>
        <dbReference type="ChEBI" id="CHEBI:57711"/>
        <dbReference type="ChEBI" id="CHEBI:128769"/>
        <dbReference type="ChEBI" id="CHEBI:175763"/>
        <dbReference type="EC" id="2.5.1.90"/>
    </reaction>
</comment>
<evidence type="ECO:0000256" key="9">
    <source>
        <dbReference type="ARBA" id="ARBA00072473"/>
    </source>
</evidence>
<keyword evidence="3 12" id="KW-0808">Transferase</keyword>
<gene>
    <name evidence="13" type="ORF">C0068_09285</name>
    <name evidence="14" type="ORF">D0911_15020</name>
</gene>
<evidence type="ECO:0000256" key="4">
    <source>
        <dbReference type="ARBA" id="ARBA00022723"/>
    </source>
</evidence>
<evidence type="ECO:0000313" key="14">
    <source>
        <dbReference type="EMBL" id="RNL59901.1"/>
    </source>
</evidence>
<evidence type="ECO:0000256" key="8">
    <source>
        <dbReference type="ARBA" id="ARBA00066511"/>
    </source>
</evidence>